<accession>A0A5B8Y6W7</accession>
<evidence type="ECO:0000313" key="4">
    <source>
        <dbReference type="Proteomes" id="UP000315995"/>
    </source>
</evidence>
<evidence type="ECO:0000256" key="1">
    <source>
        <dbReference type="SAM" id="MobiDB-lite"/>
    </source>
</evidence>
<keyword evidence="2" id="KW-0732">Signal</keyword>
<dbReference type="EMBL" id="CP041186">
    <property type="protein sequence ID" value="QDG51737.1"/>
    <property type="molecule type" value="Genomic_DNA"/>
</dbReference>
<organism evidence="3 4">
    <name type="scientific">Persicimonas caeni</name>
    <dbReference type="NCBI Taxonomy" id="2292766"/>
    <lineage>
        <taxon>Bacteria</taxon>
        <taxon>Deltaproteobacteria</taxon>
        <taxon>Bradymonadales</taxon>
        <taxon>Bradymonadaceae</taxon>
        <taxon>Persicimonas</taxon>
    </lineage>
</organism>
<protein>
    <submittedName>
        <fullName evidence="3">Uncharacterized protein</fullName>
    </submittedName>
</protein>
<evidence type="ECO:0000313" key="3">
    <source>
        <dbReference type="EMBL" id="QDG51737.1"/>
    </source>
</evidence>
<reference evidence="3 4" key="1">
    <citation type="submission" date="2019-06" db="EMBL/GenBank/DDBJ databases">
        <title>Persicimonas caeni gen. nov., sp. nov., a predatory bacterium isolated from solar saltern.</title>
        <authorList>
            <person name="Wang S."/>
        </authorList>
    </citation>
    <scope>NUCLEOTIDE SEQUENCE [LARGE SCALE GENOMIC DNA]</scope>
    <source>
        <strain evidence="3 4">YN101</strain>
    </source>
</reference>
<dbReference type="RefSeq" id="WP_141198217.1">
    <property type="nucleotide sequence ID" value="NZ_CP041186.1"/>
</dbReference>
<dbReference type="OrthoDB" id="5526818at2"/>
<keyword evidence="4" id="KW-1185">Reference proteome</keyword>
<name>A0A4Y6PUQ1_PERCE</name>
<feature type="chain" id="PRO_5030106480" evidence="2">
    <location>
        <begin position="24"/>
        <end position="174"/>
    </location>
</feature>
<feature type="region of interest" description="Disordered" evidence="1">
    <location>
        <begin position="22"/>
        <end position="47"/>
    </location>
</feature>
<dbReference type="AlphaFoldDB" id="A0A4Y6PUQ1"/>
<proteinExistence type="predicted"/>
<feature type="signal peptide" evidence="2">
    <location>
        <begin position="1"/>
        <end position="23"/>
    </location>
</feature>
<gene>
    <name evidence="3" type="ORF">FIV42_13560</name>
</gene>
<accession>A0A4Y6PUQ1</accession>
<sequence>MFCRRTSVALLVASLLIPSSSFAQEAPSPEEETADPESANQEQPDPLGEWVATFPGDAAASYFATGDNASVIVVAAGGHAEAEMAADTLEKALRQSGRFELVMNDDVLADNAKVDDETIVGKAEHLPVSQVADKHNRKLRKELGLPEDVSDGQASKLKWSVGLTGNGAMLRVEF</sequence>
<dbReference type="Proteomes" id="UP000315995">
    <property type="component" value="Chromosome"/>
</dbReference>
<evidence type="ECO:0000256" key="2">
    <source>
        <dbReference type="SAM" id="SignalP"/>
    </source>
</evidence>